<proteinExistence type="inferred from homology"/>
<feature type="domain" description="Type II secretion system protein GspF" evidence="10">
    <location>
        <begin position="92"/>
        <end position="215"/>
    </location>
</feature>
<evidence type="ECO:0000256" key="9">
    <source>
        <dbReference type="SAM" id="Phobius"/>
    </source>
</evidence>
<dbReference type="GO" id="GO:0015628">
    <property type="term" value="P:protein secretion by the type II secretion system"/>
    <property type="evidence" value="ECO:0007669"/>
    <property type="project" value="TreeGrafter"/>
</dbReference>
<evidence type="ECO:0000256" key="5">
    <source>
        <dbReference type="ARBA" id="ARBA00022692"/>
    </source>
</evidence>
<sequence length="432" mass="47523">MATNRHAQTDIQKTKNAQPGKIGKAPKKSVFLWTYKDPEKKGAVQTGEIEAVSVTTAKVALRQRGFRDRYLTLTKQKESLLGGIKSADIVGFLQQLSTLQNAGVSLVESMQMLRLTSKKTAMRSMIQKMMRNLQEGNQLSDALALFPKYFDATSVALVRAGEQGGVLDTVLRNIAEYREKDYSLKKKIRSALMYPGITVAVMIVVVIILMVKVIPVFAKLFHSFNAQLPALTQIVVNLSYWLKDHVVFLVFVPALLIAALIWAYRRSYKIRWQVDRITLHIPVIGKLLLYGATARFMQTLALLYSAGVPIQESMNTLAKVSGNTVIDAGVAKARESVLAGGRIADGLKETYLPDLSVRMLSIGESSGNVELMAKKTGEHYAGEVEEMVARMSTLLEPFIMIMLGGIVGTLVIAMFLPMLDMGKAILHGSGVS</sequence>
<organism evidence="11 12">
    <name type="scientific">Acidithiobacillus thiooxidans ATCC 19377</name>
    <dbReference type="NCBI Taxonomy" id="637390"/>
    <lineage>
        <taxon>Bacteria</taxon>
        <taxon>Pseudomonadati</taxon>
        <taxon>Pseudomonadota</taxon>
        <taxon>Acidithiobacillia</taxon>
        <taxon>Acidithiobacillales</taxon>
        <taxon>Acidithiobacillaceae</taxon>
        <taxon>Acidithiobacillus</taxon>
    </lineage>
</organism>
<dbReference type="InterPro" id="IPR003004">
    <property type="entry name" value="GspF/PilC"/>
</dbReference>
<dbReference type="InterPro" id="IPR018076">
    <property type="entry name" value="T2SS_GspF_dom"/>
</dbReference>
<dbReference type="Gene3D" id="1.20.81.30">
    <property type="entry name" value="Type II secretion system (T2SS), domain F"/>
    <property type="match status" value="2"/>
</dbReference>
<feature type="transmembrane region" description="Helical" evidence="9">
    <location>
        <begin position="192"/>
        <end position="214"/>
    </location>
</feature>
<dbReference type="Pfam" id="PF00482">
    <property type="entry name" value="T2SSF"/>
    <property type="match status" value="2"/>
</dbReference>
<comment type="subcellular location">
    <subcellularLocation>
        <location evidence="1">Cell inner membrane</location>
        <topology evidence="1">Multi-pass membrane protein</topology>
    </subcellularLocation>
</comment>
<feature type="compositionally biased region" description="Polar residues" evidence="8">
    <location>
        <begin position="1"/>
        <end position="17"/>
    </location>
</feature>
<dbReference type="FunFam" id="1.20.81.30:FF:000001">
    <property type="entry name" value="Type II secretion system protein F"/>
    <property type="match status" value="1"/>
</dbReference>
<keyword evidence="7 9" id="KW-0472">Membrane</keyword>
<keyword evidence="5 9" id="KW-0812">Transmembrane</keyword>
<comment type="caution">
    <text evidence="11">The sequence shown here is derived from an EMBL/GenBank/DDBJ whole genome shotgun (WGS) entry which is preliminary data.</text>
</comment>
<evidence type="ECO:0000256" key="6">
    <source>
        <dbReference type="ARBA" id="ARBA00022989"/>
    </source>
</evidence>
<comment type="similarity">
    <text evidence="2">Belongs to the GSP F family.</text>
</comment>
<dbReference type="PANTHER" id="PTHR30012">
    <property type="entry name" value="GENERAL SECRETION PATHWAY PROTEIN"/>
    <property type="match status" value="1"/>
</dbReference>
<name>A0A543Q1Q5_ACITH</name>
<evidence type="ECO:0000313" key="11">
    <source>
        <dbReference type="EMBL" id="TQN50262.1"/>
    </source>
</evidence>
<dbReference type="PRINTS" id="PR00812">
    <property type="entry name" value="BCTERIALGSPF"/>
</dbReference>
<reference evidence="11 12" key="1">
    <citation type="submission" date="2019-03" db="EMBL/GenBank/DDBJ databases">
        <title>New insights into Acidothiobacillus thiooxidans sulfur metabolism through coupled gene expression, solution geochemistry, microscopy and spectroscopy analyses.</title>
        <authorList>
            <person name="Camacho D."/>
            <person name="Frazao R."/>
            <person name="Fouillen A."/>
            <person name="Nanci A."/>
            <person name="Lang B.F."/>
            <person name="Apte S.C."/>
            <person name="Baron C."/>
            <person name="Warren L.A."/>
        </authorList>
    </citation>
    <scope>NUCLEOTIDE SEQUENCE [LARGE SCALE GENOMIC DNA]</scope>
    <source>
        <strain evidence="11 12">ATCC 19377</strain>
    </source>
</reference>
<dbReference type="GO" id="GO:0005886">
    <property type="term" value="C:plasma membrane"/>
    <property type="evidence" value="ECO:0007669"/>
    <property type="project" value="UniProtKB-SubCell"/>
</dbReference>
<protein>
    <submittedName>
        <fullName evidence="11">Type IV pilus assembly protein TapC</fullName>
    </submittedName>
</protein>
<feature type="domain" description="Type II secretion system protein GspF" evidence="10">
    <location>
        <begin position="296"/>
        <end position="417"/>
    </location>
</feature>
<feature type="transmembrane region" description="Helical" evidence="9">
    <location>
        <begin position="246"/>
        <end position="264"/>
    </location>
</feature>
<evidence type="ECO:0000256" key="4">
    <source>
        <dbReference type="ARBA" id="ARBA00022519"/>
    </source>
</evidence>
<evidence type="ECO:0000256" key="2">
    <source>
        <dbReference type="ARBA" id="ARBA00005745"/>
    </source>
</evidence>
<keyword evidence="6 9" id="KW-1133">Transmembrane helix</keyword>
<gene>
    <name evidence="11" type="primary">tapC_1</name>
    <name evidence="11" type="ORF">DLNHIDIE_00115</name>
</gene>
<evidence type="ECO:0000256" key="1">
    <source>
        <dbReference type="ARBA" id="ARBA00004429"/>
    </source>
</evidence>
<evidence type="ECO:0000259" key="10">
    <source>
        <dbReference type="Pfam" id="PF00482"/>
    </source>
</evidence>
<keyword evidence="3" id="KW-1003">Cell membrane</keyword>
<dbReference type="InterPro" id="IPR042094">
    <property type="entry name" value="T2SS_GspF_sf"/>
</dbReference>
<dbReference type="EMBL" id="SZUV01000001">
    <property type="protein sequence ID" value="TQN50262.1"/>
    <property type="molecule type" value="Genomic_DNA"/>
</dbReference>
<dbReference type="Proteomes" id="UP000315403">
    <property type="component" value="Unassembled WGS sequence"/>
</dbReference>
<evidence type="ECO:0000256" key="3">
    <source>
        <dbReference type="ARBA" id="ARBA00022475"/>
    </source>
</evidence>
<dbReference type="AlphaFoldDB" id="A0A543Q1Q5"/>
<accession>A0A543Q1Q5</accession>
<evidence type="ECO:0000256" key="8">
    <source>
        <dbReference type="SAM" id="MobiDB-lite"/>
    </source>
</evidence>
<evidence type="ECO:0000256" key="7">
    <source>
        <dbReference type="ARBA" id="ARBA00023136"/>
    </source>
</evidence>
<feature type="region of interest" description="Disordered" evidence="8">
    <location>
        <begin position="1"/>
        <end position="23"/>
    </location>
</feature>
<dbReference type="RefSeq" id="WP_158627736.1">
    <property type="nucleotide sequence ID" value="NZ_SZUV01000001.1"/>
</dbReference>
<keyword evidence="4" id="KW-0997">Cell inner membrane</keyword>
<evidence type="ECO:0000313" key="12">
    <source>
        <dbReference type="Proteomes" id="UP000315403"/>
    </source>
</evidence>
<dbReference type="PANTHER" id="PTHR30012:SF7">
    <property type="entry name" value="PROTEIN TRANSPORT PROTEIN HOFC HOMOLOG"/>
    <property type="match status" value="1"/>
</dbReference>
<feature type="transmembrane region" description="Helical" evidence="9">
    <location>
        <begin position="398"/>
        <end position="419"/>
    </location>
</feature>